<organism evidence="2 3">
    <name type="scientific">Scophthalmus maximus</name>
    <name type="common">Turbot</name>
    <name type="synonym">Psetta maxima</name>
    <dbReference type="NCBI Taxonomy" id="52904"/>
    <lineage>
        <taxon>Eukaryota</taxon>
        <taxon>Metazoa</taxon>
        <taxon>Chordata</taxon>
        <taxon>Craniata</taxon>
        <taxon>Vertebrata</taxon>
        <taxon>Euteleostomi</taxon>
        <taxon>Actinopterygii</taxon>
        <taxon>Neopterygii</taxon>
        <taxon>Teleostei</taxon>
        <taxon>Neoteleostei</taxon>
        <taxon>Acanthomorphata</taxon>
        <taxon>Carangaria</taxon>
        <taxon>Pleuronectiformes</taxon>
        <taxon>Pleuronectoidei</taxon>
        <taxon>Scophthalmidae</taxon>
        <taxon>Scophthalmus</taxon>
    </lineage>
</organism>
<name>A0A6A4S3R4_SCOMX</name>
<protein>
    <submittedName>
        <fullName evidence="2">Uncharacterized protein</fullName>
    </submittedName>
</protein>
<proteinExistence type="predicted"/>
<feature type="region of interest" description="Disordered" evidence="1">
    <location>
        <begin position="1"/>
        <end position="21"/>
    </location>
</feature>
<sequence>MSLKRQAGRGGDEEDKEEKEAEEEEECFLLLDVWTLCLCVKDECLELSPLELSQLTSDLITAWLTSFREFPLVTSLPVCNTFLLVNPPWVGLGKVHESYQRYFIKSPHEETVLI</sequence>
<feature type="compositionally biased region" description="Acidic residues" evidence="1">
    <location>
        <begin position="12"/>
        <end position="21"/>
    </location>
</feature>
<evidence type="ECO:0000313" key="3">
    <source>
        <dbReference type="Proteomes" id="UP000438429"/>
    </source>
</evidence>
<accession>A0A6A4S3R4</accession>
<reference evidence="2 3" key="1">
    <citation type="submission" date="2019-06" db="EMBL/GenBank/DDBJ databases">
        <title>Draft genomes of female and male turbot (Scophthalmus maximus).</title>
        <authorList>
            <person name="Xu H."/>
            <person name="Xu X.-W."/>
            <person name="Shao C."/>
            <person name="Chen S."/>
        </authorList>
    </citation>
    <scope>NUCLEOTIDE SEQUENCE [LARGE SCALE GENOMIC DNA]</scope>
    <source>
        <strain evidence="2">Ysfricsl-2016a</strain>
        <tissue evidence="2">Blood</tissue>
    </source>
</reference>
<evidence type="ECO:0000313" key="2">
    <source>
        <dbReference type="EMBL" id="KAF0025972.1"/>
    </source>
</evidence>
<dbReference type="Proteomes" id="UP000438429">
    <property type="component" value="Unassembled WGS sequence"/>
</dbReference>
<comment type="caution">
    <text evidence="2">The sequence shown here is derived from an EMBL/GenBank/DDBJ whole genome shotgun (WGS) entry which is preliminary data.</text>
</comment>
<gene>
    <name evidence="2" type="ORF">F2P81_022853</name>
</gene>
<evidence type="ECO:0000256" key="1">
    <source>
        <dbReference type="SAM" id="MobiDB-lite"/>
    </source>
</evidence>
<dbReference type="AlphaFoldDB" id="A0A6A4S3R4"/>
<dbReference type="EMBL" id="VEVO01000020">
    <property type="protein sequence ID" value="KAF0025972.1"/>
    <property type="molecule type" value="Genomic_DNA"/>
</dbReference>